<sequence>MNRISALALLVCLALPAFATIQDSITKFPKTDYDFVIVGGGQAGCVVANRLTENPRFNVLVIEAGPSHENVLNAQVPGFSLELRNTTYDYNYTSTPVPHLNNRVFSVTRGRILGGCSSHNGMFYTRGSSSDYDRWATVTGDPGWSWKKLFPYILKNERWVKPNRDVDITGMYDPKVHNTKGMTFVSLTNFPDDSDAKIRQAADEIGGDFGWNVDYNSGDPLGVG</sequence>
<reference evidence="8 9" key="1">
    <citation type="journal article" date="2010" name="Proc. Natl. Acad. Sci. U.S.A.">
        <title>Insights into evolution of multicellular fungi from the assembled chromosomes of the mushroom Coprinopsis cinerea (Coprinus cinereus).</title>
        <authorList>
            <person name="Stajich J.E."/>
            <person name="Wilke S.K."/>
            <person name="Ahren D."/>
            <person name="Au C.H."/>
            <person name="Birren B.W."/>
            <person name="Borodovsky M."/>
            <person name="Burns C."/>
            <person name="Canback B."/>
            <person name="Casselton L.A."/>
            <person name="Cheng C.K."/>
            <person name="Deng J."/>
            <person name="Dietrich F.S."/>
            <person name="Fargo D.C."/>
            <person name="Farman M.L."/>
            <person name="Gathman A.C."/>
            <person name="Goldberg J."/>
            <person name="Guigo R."/>
            <person name="Hoegger P.J."/>
            <person name="Hooker J.B."/>
            <person name="Huggins A."/>
            <person name="James T.Y."/>
            <person name="Kamada T."/>
            <person name="Kilaru S."/>
            <person name="Kodira C."/>
            <person name="Kues U."/>
            <person name="Kupfer D."/>
            <person name="Kwan H.S."/>
            <person name="Lomsadze A."/>
            <person name="Li W."/>
            <person name="Lilly W.W."/>
            <person name="Ma L.J."/>
            <person name="Mackey A.J."/>
            <person name="Manning G."/>
            <person name="Martin F."/>
            <person name="Muraguchi H."/>
            <person name="Natvig D.O."/>
            <person name="Palmerini H."/>
            <person name="Ramesh M.A."/>
            <person name="Rehmeyer C.J."/>
            <person name="Roe B.A."/>
            <person name="Shenoy N."/>
            <person name="Stanke M."/>
            <person name="Ter-Hovhannisyan V."/>
            <person name="Tunlid A."/>
            <person name="Velagapudi R."/>
            <person name="Vision T.J."/>
            <person name="Zeng Q."/>
            <person name="Zolan M.E."/>
            <person name="Pukkila P.J."/>
        </authorList>
    </citation>
    <scope>NUCLEOTIDE SEQUENCE [LARGE SCALE GENOMIC DNA]</scope>
    <source>
        <strain evidence="9">Okayama-7 / 130 / ATCC MYA-4618 / FGSC 9003</strain>
    </source>
</reference>
<dbReference type="SUPFAM" id="SSF51905">
    <property type="entry name" value="FAD/NAD(P)-binding domain"/>
    <property type="match status" value="1"/>
</dbReference>
<evidence type="ECO:0000313" key="9">
    <source>
        <dbReference type="Proteomes" id="UP000001861"/>
    </source>
</evidence>
<feature type="signal peptide" evidence="6">
    <location>
        <begin position="1"/>
        <end position="19"/>
    </location>
</feature>
<dbReference type="PANTHER" id="PTHR11552">
    <property type="entry name" value="GLUCOSE-METHANOL-CHOLINE GMC OXIDOREDUCTASE"/>
    <property type="match status" value="1"/>
</dbReference>
<evidence type="ECO:0000256" key="3">
    <source>
        <dbReference type="ARBA" id="ARBA00011245"/>
    </source>
</evidence>
<evidence type="ECO:0000256" key="1">
    <source>
        <dbReference type="ARBA" id="ARBA00001974"/>
    </source>
</evidence>
<dbReference type="AlphaFoldDB" id="A8NM36"/>
<keyword evidence="6" id="KW-0732">Signal</keyword>
<dbReference type="HOGENOM" id="CLU_099298_0_0_1"/>
<dbReference type="GO" id="GO:0050660">
    <property type="term" value="F:flavin adenine dinucleotide binding"/>
    <property type="evidence" value="ECO:0007669"/>
    <property type="project" value="InterPro"/>
</dbReference>
<feature type="chain" id="PRO_5002724699" description="Glucose-methanol-choline oxidoreductase N-terminal domain-containing protein" evidence="6">
    <location>
        <begin position="20"/>
        <end position="224"/>
    </location>
</feature>
<dbReference type="GO" id="GO:0016614">
    <property type="term" value="F:oxidoreductase activity, acting on CH-OH group of donors"/>
    <property type="evidence" value="ECO:0007669"/>
    <property type="project" value="InterPro"/>
</dbReference>
<dbReference type="GeneID" id="6011355"/>
<evidence type="ECO:0000256" key="5">
    <source>
        <dbReference type="ARBA" id="ARBA00022827"/>
    </source>
</evidence>
<dbReference type="EMBL" id="AACS02000012">
    <property type="protein sequence ID" value="EAU87011.2"/>
    <property type="molecule type" value="Genomic_DNA"/>
</dbReference>
<dbReference type="RefSeq" id="XP_001834837.2">
    <property type="nucleotide sequence ID" value="XM_001834785.2"/>
</dbReference>
<dbReference type="InterPro" id="IPR012132">
    <property type="entry name" value="GMC_OxRdtase"/>
</dbReference>
<dbReference type="eggNOG" id="KOG1238">
    <property type="taxonomic scope" value="Eukaryota"/>
</dbReference>
<dbReference type="InParanoid" id="A8NM36"/>
<keyword evidence="9" id="KW-1185">Reference proteome</keyword>
<evidence type="ECO:0000256" key="4">
    <source>
        <dbReference type="ARBA" id="ARBA00022630"/>
    </source>
</evidence>
<accession>A8NM36</accession>
<gene>
    <name evidence="8" type="ORF">CC1G_08482</name>
</gene>
<dbReference type="OrthoDB" id="269227at2759"/>
<dbReference type="KEGG" id="cci:CC1G_08482"/>
<organism evidence="8 9">
    <name type="scientific">Coprinopsis cinerea (strain Okayama-7 / 130 / ATCC MYA-4618 / FGSC 9003)</name>
    <name type="common">Inky cap fungus</name>
    <name type="synonym">Hormographiella aspergillata</name>
    <dbReference type="NCBI Taxonomy" id="240176"/>
    <lineage>
        <taxon>Eukaryota</taxon>
        <taxon>Fungi</taxon>
        <taxon>Dikarya</taxon>
        <taxon>Basidiomycota</taxon>
        <taxon>Agaricomycotina</taxon>
        <taxon>Agaricomycetes</taxon>
        <taxon>Agaricomycetidae</taxon>
        <taxon>Agaricales</taxon>
        <taxon>Agaricineae</taxon>
        <taxon>Psathyrellaceae</taxon>
        <taxon>Coprinopsis</taxon>
    </lineage>
</organism>
<dbReference type="InterPro" id="IPR000172">
    <property type="entry name" value="GMC_OxRdtase_N"/>
</dbReference>
<proteinExistence type="inferred from homology"/>
<dbReference type="InterPro" id="IPR036188">
    <property type="entry name" value="FAD/NAD-bd_sf"/>
</dbReference>
<comment type="caution">
    <text evidence="8">The sequence shown here is derived from an EMBL/GenBank/DDBJ whole genome shotgun (WGS) entry which is preliminary data.</text>
</comment>
<dbReference type="PANTHER" id="PTHR11552:SF147">
    <property type="entry name" value="CHOLINE DEHYDROGENASE, MITOCHONDRIAL"/>
    <property type="match status" value="1"/>
</dbReference>
<dbReference type="Gene3D" id="3.50.50.60">
    <property type="entry name" value="FAD/NAD(P)-binding domain"/>
    <property type="match status" value="1"/>
</dbReference>
<dbReference type="Pfam" id="PF00732">
    <property type="entry name" value="GMC_oxred_N"/>
    <property type="match status" value="1"/>
</dbReference>
<evidence type="ECO:0000256" key="2">
    <source>
        <dbReference type="ARBA" id="ARBA00010790"/>
    </source>
</evidence>
<comment type="cofactor">
    <cofactor evidence="1">
        <name>FAD</name>
        <dbReference type="ChEBI" id="CHEBI:57692"/>
    </cofactor>
</comment>
<dbReference type="OMA" id="AGPSHEN"/>
<protein>
    <recommendedName>
        <fullName evidence="7">Glucose-methanol-choline oxidoreductase N-terminal domain-containing protein</fullName>
    </recommendedName>
</protein>
<name>A8NM36_COPC7</name>
<evidence type="ECO:0000313" key="8">
    <source>
        <dbReference type="EMBL" id="EAU87011.2"/>
    </source>
</evidence>
<dbReference type="Proteomes" id="UP000001861">
    <property type="component" value="Unassembled WGS sequence"/>
</dbReference>
<feature type="domain" description="Glucose-methanol-choline oxidoreductase N-terminal" evidence="7">
    <location>
        <begin position="33"/>
        <end position="164"/>
    </location>
</feature>
<keyword evidence="5" id="KW-0274">FAD</keyword>
<keyword evidence="4" id="KW-0285">Flavoprotein</keyword>
<comment type="subunit">
    <text evidence="3">Monomer.</text>
</comment>
<dbReference type="VEuPathDB" id="FungiDB:CC1G_08482"/>
<evidence type="ECO:0000256" key="6">
    <source>
        <dbReference type="SAM" id="SignalP"/>
    </source>
</evidence>
<evidence type="ECO:0000259" key="7">
    <source>
        <dbReference type="Pfam" id="PF00732"/>
    </source>
</evidence>
<comment type="similarity">
    <text evidence="2">Belongs to the GMC oxidoreductase family.</text>
</comment>